<comment type="subcellular location">
    <subcellularLocation>
        <location evidence="1">Membrane</location>
        <topology evidence="1">Multi-pass membrane protein</topology>
    </subcellularLocation>
</comment>
<evidence type="ECO:0000256" key="3">
    <source>
        <dbReference type="ARBA" id="ARBA00022989"/>
    </source>
</evidence>
<dbReference type="GO" id="GO:0005739">
    <property type="term" value="C:mitochondrion"/>
    <property type="evidence" value="ECO:0007669"/>
    <property type="project" value="TreeGrafter"/>
</dbReference>
<keyword evidence="3" id="KW-1133">Transmembrane helix</keyword>
<dbReference type="EnsemblMetazoa" id="MESCA004165-RA">
    <property type="protein sequence ID" value="MESCA004165-PA"/>
    <property type="gene ID" value="MESCA004165"/>
</dbReference>
<evidence type="ECO:0000313" key="5">
    <source>
        <dbReference type="EnsemblMetazoa" id="MESCA004165-PA"/>
    </source>
</evidence>
<dbReference type="EMBL" id="CAQQ02174093">
    <property type="status" value="NOT_ANNOTATED_CDS"/>
    <property type="molecule type" value="Genomic_DNA"/>
</dbReference>
<sequence>MAAAGFGNTISDVIGIGSAHYIERGCEIMGLRPPKLSTIQMEMKSSRKYASWPTKNGHRHFQISAGFDP</sequence>
<keyword evidence="6" id="KW-1185">Reference proteome</keyword>
<dbReference type="PANTHER" id="PTHR21706:SF15">
    <property type="entry name" value="TRANSMEMBRANE PROTEIN 65"/>
    <property type="match status" value="1"/>
</dbReference>
<dbReference type="GO" id="GO:0016020">
    <property type="term" value="C:membrane"/>
    <property type="evidence" value="ECO:0007669"/>
    <property type="project" value="UniProtKB-SubCell"/>
</dbReference>
<evidence type="ECO:0000313" key="6">
    <source>
        <dbReference type="Proteomes" id="UP000015102"/>
    </source>
</evidence>
<dbReference type="Proteomes" id="UP000015102">
    <property type="component" value="Unassembled WGS sequence"/>
</dbReference>
<name>T1GKY2_MEGSC</name>
<evidence type="ECO:0000256" key="4">
    <source>
        <dbReference type="ARBA" id="ARBA00023136"/>
    </source>
</evidence>
<keyword evidence="2" id="KW-0812">Transmembrane</keyword>
<dbReference type="EMBL" id="CAQQ02174094">
    <property type="status" value="NOT_ANNOTATED_CDS"/>
    <property type="molecule type" value="Genomic_DNA"/>
</dbReference>
<evidence type="ECO:0000256" key="1">
    <source>
        <dbReference type="ARBA" id="ARBA00004141"/>
    </source>
</evidence>
<keyword evidence="4" id="KW-0472">Membrane</keyword>
<dbReference type="InterPro" id="IPR019537">
    <property type="entry name" value="TMEM65"/>
</dbReference>
<reference evidence="6" key="1">
    <citation type="submission" date="2013-02" db="EMBL/GenBank/DDBJ databases">
        <authorList>
            <person name="Hughes D."/>
        </authorList>
    </citation>
    <scope>NUCLEOTIDE SEQUENCE</scope>
    <source>
        <strain>Durham</strain>
        <strain evidence="6">NC isolate 2 -- Noor lab</strain>
    </source>
</reference>
<dbReference type="STRING" id="36166.T1GKY2"/>
<reference evidence="5" key="2">
    <citation type="submission" date="2015-06" db="UniProtKB">
        <authorList>
            <consortium name="EnsemblMetazoa"/>
        </authorList>
    </citation>
    <scope>IDENTIFICATION</scope>
</reference>
<proteinExistence type="predicted"/>
<dbReference type="AlphaFoldDB" id="T1GKY2"/>
<organism evidence="5 6">
    <name type="scientific">Megaselia scalaris</name>
    <name type="common">Humpbacked fly</name>
    <name type="synonym">Phora scalaris</name>
    <dbReference type="NCBI Taxonomy" id="36166"/>
    <lineage>
        <taxon>Eukaryota</taxon>
        <taxon>Metazoa</taxon>
        <taxon>Ecdysozoa</taxon>
        <taxon>Arthropoda</taxon>
        <taxon>Hexapoda</taxon>
        <taxon>Insecta</taxon>
        <taxon>Pterygota</taxon>
        <taxon>Neoptera</taxon>
        <taxon>Endopterygota</taxon>
        <taxon>Diptera</taxon>
        <taxon>Brachycera</taxon>
        <taxon>Muscomorpha</taxon>
        <taxon>Platypezoidea</taxon>
        <taxon>Phoridae</taxon>
        <taxon>Megaseliini</taxon>
        <taxon>Megaselia</taxon>
    </lineage>
</organism>
<accession>T1GKY2</accession>
<evidence type="ECO:0000256" key="2">
    <source>
        <dbReference type="ARBA" id="ARBA00022692"/>
    </source>
</evidence>
<dbReference type="HOGENOM" id="CLU_2778766_0_0_1"/>
<protein>
    <submittedName>
        <fullName evidence="5">Uncharacterized protein</fullName>
    </submittedName>
</protein>
<dbReference type="PANTHER" id="PTHR21706">
    <property type="entry name" value="TRANSMEMBRANE PROTEIN 65"/>
    <property type="match status" value="1"/>
</dbReference>
<dbReference type="Pfam" id="PF10507">
    <property type="entry name" value="TMEM65"/>
    <property type="match status" value="1"/>
</dbReference>